<keyword evidence="2" id="KW-0378">Hydrolase</keyword>
<keyword evidence="2" id="KW-0255">Endonuclease</keyword>
<protein>
    <submittedName>
        <fullName evidence="2">HNH endonuclease</fullName>
    </submittedName>
</protein>
<dbReference type="InterPro" id="IPR044925">
    <property type="entry name" value="His-Me_finger_sf"/>
</dbReference>
<reference evidence="3" key="1">
    <citation type="journal article" date="2024" name="Toxins">
        <title>Genome Sequence Analysis of Native Xenorhabdus Strains Isolated from Entomopathogenic Nematodes in Argentina.</title>
        <authorList>
            <person name="Palma L."/>
            <person name="Frizzo L."/>
            <person name="Kaiser S."/>
            <person name="Berry C."/>
            <person name="Caballero P."/>
            <person name="Bode H.B."/>
            <person name="Del Valle E.E."/>
        </authorList>
    </citation>
    <scope>NUCLEOTIDE SEQUENCE [LARGE SCALE GENOMIC DNA]</scope>
    <source>
        <strain evidence="3">12</strain>
    </source>
</reference>
<evidence type="ECO:0000313" key="3">
    <source>
        <dbReference type="Proteomes" id="UP001271890"/>
    </source>
</evidence>
<dbReference type="SUPFAM" id="SSF54060">
    <property type="entry name" value="His-Me finger endonucleases"/>
    <property type="match status" value="1"/>
</dbReference>
<keyword evidence="3" id="KW-1185">Reference proteome</keyword>
<dbReference type="RefSeq" id="WP_319930245.1">
    <property type="nucleotide sequence ID" value="NZ_VCDN01000041.1"/>
</dbReference>
<keyword evidence="2" id="KW-0540">Nuclease</keyword>
<evidence type="ECO:0000259" key="1">
    <source>
        <dbReference type="Pfam" id="PF13392"/>
    </source>
</evidence>
<accession>A0ABU4SAJ2</accession>
<comment type="caution">
    <text evidence="2">The sequence shown here is derived from an EMBL/GenBank/DDBJ whole genome shotgun (WGS) entry which is preliminary data.</text>
</comment>
<evidence type="ECO:0000313" key="2">
    <source>
        <dbReference type="EMBL" id="MDX7987828.1"/>
    </source>
</evidence>
<feature type="domain" description="HNH nuclease" evidence="1">
    <location>
        <begin position="118"/>
        <end position="162"/>
    </location>
</feature>
<dbReference type="GO" id="GO:0004519">
    <property type="term" value="F:endonuclease activity"/>
    <property type="evidence" value="ECO:0007669"/>
    <property type="project" value="UniProtKB-KW"/>
</dbReference>
<name>A0ABU4SAJ2_9GAMM</name>
<dbReference type="Pfam" id="PF13392">
    <property type="entry name" value="HNH_3"/>
    <property type="match status" value="1"/>
</dbReference>
<gene>
    <name evidence="2" type="ORF">FE392_10870</name>
</gene>
<sequence>MKKALFFYSDEMKQWMKENYRLVRHQLTDAFNAQFNTNQSRESICGLRKRLGLRVRQSATWEKGYKPVYTGTKGMLKATSGSFKTGHDAIGNKREVGAERINSCGYMEIKIANPSVWRLKHLVIWEEHHGERPKNCVVTFKDGNPLNCQISNLILITRKENTLVNNSNKRLKAPAEFKSVVINLVKIEQAIASKAANNT</sequence>
<dbReference type="Proteomes" id="UP001271890">
    <property type="component" value="Unassembled WGS sequence"/>
</dbReference>
<organism evidence="2 3">
    <name type="scientific">Xenorhabdus santafensis</name>
    <dbReference type="NCBI Taxonomy" id="2582833"/>
    <lineage>
        <taxon>Bacteria</taxon>
        <taxon>Pseudomonadati</taxon>
        <taxon>Pseudomonadota</taxon>
        <taxon>Gammaproteobacteria</taxon>
        <taxon>Enterobacterales</taxon>
        <taxon>Morganellaceae</taxon>
        <taxon>Xenorhabdus</taxon>
    </lineage>
</organism>
<dbReference type="EMBL" id="VCDN01000041">
    <property type="protein sequence ID" value="MDX7987828.1"/>
    <property type="molecule type" value="Genomic_DNA"/>
</dbReference>
<dbReference type="Gene3D" id="3.90.75.20">
    <property type="match status" value="1"/>
</dbReference>
<proteinExistence type="predicted"/>
<dbReference type="InterPro" id="IPR003615">
    <property type="entry name" value="HNH_nuc"/>
</dbReference>